<keyword evidence="3" id="KW-1185">Reference proteome</keyword>
<evidence type="ECO:0000313" key="3">
    <source>
        <dbReference type="Proteomes" id="UP000002195"/>
    </source>
</evidence>
<dbReference type="dictyBase" id="DDB_G0293820"/>
<dbReference type="Proteomes" id="UP000002195">
    <property type="component" value="Unassembled WGS sequence"/>
</dbReference>
<dbReference type="RefSeq" id="XP_628947.1">
    <property type="nucleotide sequence ID" value="XM_628945.1"/>
</dbReference>
<dbReference type="SMR" id="Q54BA3"/>
<evidence type="ECO:0000313" key="2">
    <source>
        <dbReference type="EMBL" id="EAL60543.1"/>
    </source>
</evidence>
<protein>
    <submittedName>
        <fullName evidence="2">Uncharacterized protein</fullName>
    </submittedName>
</protein>
<dbReference type="AlphaFoldDB" id="Q54BA3"/>
<sequence>MKRKLLKILKLIFFFQNNQLETTDRLPTQAITRPHYDHQSGPQAQTHDSHNQTQLPGRHISQTPEPIDFDGLGIPIEETQQLLNEMRSNLSLQRTIATTTTTTSASTATDQEQEISQARDYWNSAPPQIPQQIISTTKKPTFSIATSTSTPNVIRISVTDQPCMSVPLPTQNRIDNPWYFLWNDINEELKKSYNFFINNIGFQTETVFLENLNNLILDNNNQNQKDFGEYQSVLIFCKNKLDAGTSAASRDQLEKLKTNLIKIKFFLLVINQ</sequence>
<gene>
    <name evidence="2" type="ORF">DDB_G0293820</name>
</gene>
<feature type="compositionally biased region" description="Polar residues" evidence="1">
    <location>
        <begin position="40"/>
        <end position="64"/>
    </location>
</feature>
<dbReference type="InParanoid" id="Q54BA3"/>
<accession>Q54BA3</accession>
<dbReference type="KEGG" id="ddi:DDB_G0293820"/>
<feature type="region of interest" description="Disordered" evidence="1">
    <location>
        <begin position="33"/>
        <end position="72"/>
    </location>
</feature>
<dbReference type="EMBL" id="AAFI02000220">
    <property type="protein sequence ID" value="EAL60543.1"/>
    <property type="molecule type" value="Genomic_DNA"/>
</dbReference>
<dbReference type="PaxDb" id="44689-DDB0219901"/>
<dbReference type="HOGENOM" id="CLU_1024613_0_0_1"/>
<reference evidence="2 3" key="1">
    <citation type="journal article" date="2005" name="Nature">
        <title>The genome of the social amoeba Dictyostelium discoideum.</title>
        <authorList>
            <consortium name="The Dictyostelium discoideum Sequencing Consortium"/>
            <person name="Eichinger L."/>
            <person name="Pachebat J.A."/>
            <person name="Glockner G."/>
            <person name="Rajandream M.A."/>
            <person name="Sucgang R."/>
            <person name="Berriman M."/>
            <person name="Song J."/>
            <person name="Olsen R."/>
            <person name="Szafranski K."/>
            <person name="Xu Q."/>
            <person name="Tunggal B."/>
            <person name="Kummerfeld S."/>
            <person name="Madera M."/>
            <person name="Konfortov B.A."/>
            <person name="Rivero F."/>
            <person name="Bankier A.T."/>
            <person name="Lehmann R."/>
            <person name="Hamlin N."/>
            <person name="Davies R."/>
            <person name="Gaudet P."/>
            <person name="Fey P."/>
            <person name="Pilcher K."/>
            <person name="Chen G."/>
            <person name="Saunders D."/>
            <person name="Sodergren E."/>
            <person name="Davis P."/>
            <person name="Kerhornou A."/>
            <person name="Nie X."/>
            <person name="Hall N."/>
            <person name="Anjard C."/>
            <person name="Hemphill L."/>
            <person name="Bason N."/>
            <person name="Farbrother P."/>
            <person name="Desany B."/>
            <person name="Just E."/>
            <person name="Morio T."/>
            <person name="Rost R."/>
            <person name="Churcher C."/>
            <person name="Cooper J."/>
            <person name="Haydock S."/>
            <person name="van Driessche N."/>
            <person name="Cronin A."/>
            <person name="Goodhead I."/>
            <person name="Muzny D."/>
            <person name="Mourier T."/>
            <person name="Pain A."/>
            <person name="Lu M."/>
            <person name="Harper D."/>
            <person name="Lindsay R."/>
            <person name="Hauser H."/>
            <person name="James K."/>
            <person name="Quiles M."/>
            <person name="Madan Babu M."/>
            <person name="Saito T."/>
            <person name="Buchrieser C."/>
            <person name="Wardroper A."/>
            <person name="Felder M."/>
            <person name="Thangavelu M."/>
            <person name="Johnson D."/>
            <person name="Knights A."/>
            <person name="Loulseged H."/>
            <person name="Mungall K."/>
            <person name="Oliver K."/>
            <person name="Price C."/>
            <person name="Quail M.A."/>
            <person name="Urushihara H."/>
            <person name="Hernandez J."/>
            <person name="Rabbinowitsch E."/>
            <person name="Steffen D."/>
            <person name="Sanders M."/>
            <person name="Ma J."/>
            <person name="Kohara Y."/>
            <person name="Sharp S."/>
            <person name="Simmonds M."/>
            <person name="Spiegler S."/>
            <person name="Tivey A."/>
            <person name="Sugano S."/>
            <person name="White B."/>
            <person name="Walker D."/>
            <person name="Woodward J."/>
            <person name="Winckler T."/>
            <person name="Tanaka Y."/>
            <person name="Shaulsky G."/>
            <person name="Schleicher M."/>
            <person name="Weinstock G."/>
            <person name="Rosenthal A."/>
            <person name="Cox E.C."/>
            <person name="Chisholm R.L."/>
            <person name="Gibbs R."/>
            <person name="Loomis W.F."/>
            <person name="Platzer M."/>
            <person name="Kay R.R."/>
            <person name="Williams J."/>
            <person name="Dear P.H."/>
            <person name="Noegel A.A."/>
            <person name="Barrell B."/>
            <person name="Kuspa A."/>
        </authorList>
    </citation>
    <scope>NUCLEOTIDE SEQUENCE [LARGE SCALE GENOMIC DNA]</scope>
    <source>
        <strain evidence="2 3">AX4</strain>
    </source>
</reference>
<dbReference type="VEuPathDB" id="AmoebaDB:DDB_G0293820"/>
<proteinExistence type="predicted"/>
<organism evidence="2 3">
    <name type="scientific">Dictyostelium discoideum</name>
    <name type="common">Social amoeba</name>
    <dbReference type="NCBI Taxonomy" id="44689"/>
    <lineage>
        <taxon>Eukaryota</taxon>
        <taxon>Amoebozoa</taxon>
        <taxon>Evosea</taxon>
        <taxon>Eumycetozoa</taxon>
        <taxon>Dictyostelia</taxon>
        <taxon>Dictyosteliales</taxon>
        <taxon>Dictyosteliaceae</taxon>
        <taxon>Dictyostelium</taxon>
    </lineage>
</organism>
<dbReference type="GeneID" id="8629424"/>
<name>Q54BA3_DICDI</name>
<evidence type="ECO:0000256" key="1">
    <source>
        <dbReference type="SAM" id="MobiDB-lite"/>
    </source>
</evidence>
<comment type="caution">
    <text evidence="2">The sequence shown here is derived from an EMBL/GenBank/DDBJ whole genome shotgun (WGS) entry which is preliminary data.</text>
</comment>